<dbReference type="RefSeq" id="WP_246904507.1">
    <property type="nucleotide sequence ID" value="NZ_JALJRB010000006.1"/>
</dbReference>
<feature type="region of interest" description="Disordered" evidence="3">
    <location>
        <begin position="39"/>
        <end position="73"/>
    </location>
</feature>
<comment type="caution">
    <text evidence="5">The sequence shown here is derived from an EMBL/GenBank/DDBJ whole genome shotgun (WGS) entry which is preliminary data.</text>
</comment>
<accession>A0AA41R1K8</accession>
<dbReference type="Gene3D" id="1.10.287.950">
    <property type="entry name" value="Methyl-accepting chemotaxis protein"/>
    <property type="match status" value="1"/>
</dbReference>
<organism evidence="5 6">
    <name type="scientific">Desulfatitalea alkaliphila</name>
    <dbReference type="NCBI Taxonomy" id="2929485"/>
    <lineage>
        <taxon>Bacteria</taxon>
        <taxon>Pseudomonadati</taxon>
        <taxon>Thermodesulfobacteriota</taxon>
        <taxon>Desulfobacteria</taxon>
        <taxon>Desulfobacterales</taxon>
        <taxon>Desulfosarcinaceae</taxon>
        <taxon>Desulfatitalea</taxon>
    </lineage>
</organism>
<dbReference type="PROSITE" id="PS50111">
    <property type="entry name" value="CHEMOTAXIS_TRANSDUC_2"/>
    <property type="match status" value="1"/>
</dbReference>
<sequence length="673" mass="72516">MKRDFRKGIMGLIAPLSIRQWLQPPTAIGRGLDAIRRWSRRRSSAAAPTDPPSEPAAPAPLPEPPIDAKAAPAPAPLLDNAALSATLQGCGNELTGLCARTEGDFLDLGGRLQTIQAEAQQLTGTITAVLSEEQEPSIQGALRDIEQHAAGAIEEIQARRRRLADDLEGLAAIQADLGALEQQNQQFKQVAKNLKMVGLTISIESARSQAASAAFQALAEEITQLARTVHTAVGAIGTDTQAARHALDAVHADIGARMTQLEELMDDARTAVQTALAQVARFMELSMAALDRIGDQSRQIDRQVGQLVVAVQIHDNISQRAAHIQEALDEALEIIATAAQVPLPHSAQQAILGRVYGINRLQMAQLQTITEDLNGVRRQSADALERLQSAVASVTRAEALDTLVIDGACPAAGTRGHHPVTVLTRQLERLIALFDEGRDHLRRLAAAREQTGRTMARMNEHIDQVRDINFEIRLKALNAVIRSSRLGDAGRAIAAIVNEMKDLAEQSNTTIGAVSGIMERIARCAGGMDEKQDDQGAQESAGSRLHQGIAAFSTACTLFKEHSGRSLETGLLLETRIQESRERLGFFDALCGGCRDQMAVLEAVKAQLQPFADAAPDDWQAEEQRIMARYTMDRERQAHLGAAAPPAAAQNSAPTEAMAETAADDFDDNVELF</sequence>
<dbReference type="EMBL" id="JALJRB010000006">
    <property type="protein sequence ID" value="MCJ8500364.1"/>
    <property type="molecule type" value="Genomic_DNA"/>
</dbReference>
<dbReference type="GO" id="GO:0007165">
    <property type="term" value="P:signal transduction"/>
    <property type="evidence" value="ECO:0007669"/>
    <property type="project" value="UniProtKB-KW"/>
</dbReference>
<gene>
    <name evidence="5" type="ORF">MRX98_07230</name>
</gene>
<protein>
    <recommendedName>
        <fullName evidence="4">Methyl-accepting transducer domain-containing protein</fullName>
    </recommendedName>
</protein>
<dbReference type="Proteomes" id="UP001165427">
    <property type="component" value="Unassembled WGS sequence"/>
</dbReference>
<feature type="compositionally biased region" description="Pro residues" evidence="3">
    <location>
        <begin position="49"/>
        <end position="65"/>
    </location>
</feature>
<feature type="domain" description="Methyl-accepting transducer" evidence="4">
    <location>
        <begin position="379"/>
        <end position="521"/>
    </location>
</feature>
<evidence type="ECO:0000256" key="2">
    <source>
        <dbReference type="SAM" id="Coils"/>
    </source>
</evidence>
<keyword evidence="2" id="KW-0175">Coiled coil</keyword>
<dbReference type="SUPFAM" id="SSF58104">
    <property type="entry name" value="Methyl-accepting chemotaxis protein (MCP) signaling domain"/>
    <property type="match status" value="1"/>
</dbReference>
<dbReference type="AlphaFoldDB" id="A0AA41R1K8"/>
<dbReference type="InterPro" id="IPR004089">
    <property type="entry name" value="MCPsignal_dom"/>
</dbReference>
<name>A0AA41R1K8_9BACT</name>
<proteinExistence type="predicted"/>
<evidence type="ECO:0000313" key="5">
    <source>
        <dbReference type="EMBL" id="MCJ8500364.1"/>
    </source>
</evidence>
<feature type="coiled-coil region" evidence="2">
    <location>
        <begin position="153"/>
        <end position="197"/>
    </location>
</feature>
<evidence type="ECO:0000313" key="6">
    <source>
        <dbReference type="Proteomes" id="UP001165427"/>
    </source>
</evidence>
<evidence type="ECO:0000256" key="1">
    <source>
        <dbReference type="PROSITE-ProRule" id="PRU00284"/>
    </source>
</evidence>
<keyword evidence="1" id="KW-0807">Transducer</keyword>
<evidence type="ECO:0000256" key="3">
    <source>
        <dbReference type="SAM" id="MobiDB-lite"/>
    </source>
</evidence>
<keyword evidence="6" id="KW-1185">Reference proteome</keyword>
<reference evidence="5" key="1">
    <citation type="submission" date="2022-04" db="EMBL/GenBank/DDBJ databases">
        <title>Desulfatitalea alkaliphila sp. nov., a novel anaerobic sulfate-reducing bacterium isolated from terrestrial mud volcano, Taman Peninsula, Russia.</title>
        <authorList>
            <person name="Khomyakova M.A."/>
            <person name="Merkel A.Y."/>
            <person name="Slobodkin A.I."/>
        </authorList>
    </citation>
    <scope>NUCLEOTIDE SEQUENCE</scope>
    <source>
        <strain evidence="5">M08but</strain>
    </source>
</reference>
<evidence type="ECO:0000259" key="4">
    <source>
        <dbReference type="PROSITE" id="PS50111"/>
    </source>
</evidence>
<dbReference type="GO" id="GO:0016020">
    <property type="term" value="C:membrane"/>
    <property type="evidence" value="ECO:0007669"/>
    <property type="project" value="InterPro"/>
</dbReference>